<evidence type="ECO:0000256" key="3">
    <source>
        <dbReference type="ARBA" id="ARBA00022679"/>
    </source>
</evidence>
<feature type="transmembrane region" description="Helical" evidence="16">
    <location>
        <begin position="182"/>
        <end position="201"/>
    </location>
</feature>
<evidence type="ECO:0000256" key="14">
    <source>
        <dbReference type="ARBA" id="ARBA00044770"/>
    </source>
</evidence>
<comment type="similarity">
    <text evidence="11">Belongs to the SEDS family. FtsW subfamily.</text>
</comment>
<feature type="transmembrane region" description="Helical" evidence="16">
    <location>
        <begin position="6"/>
        <end position="26"/>
    </location>
</feature>
<evidence type="ECO:0000313" key="17">
    <source>
        <dbReference type="EMBL" id="KPK73723.1"/>
    </source>
</evidence>
<keyword evidence="8 16" id="KW-0472">Membrane</keyword>
<dbReference type="Proteomes" id="UP000051096">
    <property type="component" value="Unassembled WGS sequence"/>
</dbReference>
<dbReference type="PANTHER" id="PTHR30474:SF2">
    <property type="entry name" value="PEPTIDOGLYCAN GLYCOSYLTRANSFERASE FTSW-RELATED"/>
    <property type="match status" value="1"/>
</dbReference>
<keyword evidence="4 16" id="KW-0812">Transmembrane</keyword>
<dbReference type="GO" id="GO:0005886">
    <property type="term" value="C:plasma membrane"/>
    <property type="evidence" value="ECO:0007669"/>
    <property type="project" value="TreeGrafter"/>
</dbReference>
<evidence type="ECO:0000256" key="8">
    <source>
        <dbReference type="ARBA" id="ARBA00023136"/>
    </source>
</evidence>
<feature type="transmembrane region" description="Helical" evidence="16">
    <location>
        <begin position="262"/>
        <end position="283"/>
    </location>
</feature>
<feature type="transmembrane region" description="Helical" evidence="16">
    <location>
        <begin position="295"/>
        <end position="314"/>
    </location>
</feature>
<dbReference type="GO" id="GO:0008360">
    <property type="term" value="P:regulation of cell shape"/>
    <property type="evidence" value="ECO:0007669"/>
    <property type="project" value="UniProtKB-KW"/>
</dbReference>
<comment type="catalytic activity">
    <reaction evidence="15">
        <text>[GlcNAc-(1-&gt;4)-Mur2Ac(oyl-L-Ala-gamma-D-Glu-L-Lys-D-Ala-D-Ala)](n)-di-trans,octa-cis-undecaprenyl diphosphate + beta-D-GlcNAc-(1-&gt;4)-Mur2Ac(oyl-L-Ala-gamma-D-Glu-L-Lys-D-Ala-D-Ala)-di-trans,octa-cis-undecaprenyl diphosphate = [GlcNAc-(1-&gt;4)-Mur2Ac(oyl-L-Ala-gamma-D-Glu-L-Lys-D-Ala-D-Ala)](n+1)-di-trans,octa-cis-undecaprenyl diphosphate + di-trans,octa-cis-undecaprenyl diphosphate + H(+)</text>
        <dbReference type="Rhea" id="RHEA:23708"/>
        <dbReference type="Rhea" id="RHEA-COMP:9602"/>
        <dbReference type="Rhea" id="RHEA-COMP:9603"/>
        <dbReference type="ChEBI" id="CHEBI:15378"/>
        <dbReference type="ChEBI" id="CHEBI:58405"/>
        <dbReference type="ChEBI" id="CHEBI:60033"/>
        <dbReference type="ChEBI" id="CHEBI:78435"/>
        <dbReference type="EC" id="2.4.99.28"/>
    </reaction>
</comment>
<gene>
    <name evidence="17" type="ORF">AMJ87_00955</name>
</gene>
<dbReference type="GO" id="GO:0015648">
    <property type="term" value="F:lipid-linked peptidoglycan transporter activity"/>
    <property type="evidence" value="ECO:0007669"/>
    <property type="project" value="TreeGrafter"/>
</dbReference>
<accession>A0A0S8GN51</accession>
<feature type="transmembrane region" description="Helical" evidence="16">
    <location>
        <begin position="72"/>
        <end position="89"/>
    </location>
</feature>
<dbReference type="PANTHER" id="PTHR30474">
    <property type="entry name" value="CELL CYCLE PROTEIN"/>
    <property type="match status" value="1"/>
</dbReference>
<organism evidence="17 18">
    <name type="scientific">candidate division WOR_3 bacterium SM23_60</name>
    <dbReference type="NCBI Taxonomy" id="1703780"/>
    <lineage>
        <taxon>Bacteria</taxon>
        <taxon>Bacteria division WOR-3</taxon>
    </lineage>
</organism>
<evidence type="ECO:0000313" key="18">
    <source>
        <dbReference type="Proteomes" id="UP000051096"/>
    </source>
</evidence>
<comment type="subcellular location">
    <subcellularLocation>
        <location evidence="1">Membrane</location>
        <topology evidence="1">Multi-pass membrane protein</topology>
    </subcellularLocation>
</comment>
<evidence type="ECO:0000256" key="10">
    <source>
        <dbReference type="ARBA" id="ARBA00033270"/>
    </source>
</evidence>
<evidence type="ECO:0000256" key="15">
    <source>
        <dbReference type="ARBA" id="ARBA00049902"/>
    </source>
</evidence>
<dbReference type="EMBL" id="LJUO01000004">
    <property type="protein sequence ID" value="KPK73723.1"/>
    <property type="molecule type" value="Genomic_DNA"/>
</dbReference>
<sequence length="355" mass="39350">MQYTHIDKTLAFCVLCLVVLGTLFVYSSSYYRAMKRGEDSTYYLLGHLKRVGIACIFFLLGFFIPYQFVRKLLFPLLLLMLLALVLTLIMGRLQFGARRTLAFSSFGLQVSEFARIWIIFFLAHFFATHPQTANTGKGMLTIVVLCLFIILLVAVQPSLSMAIICAVVVMCMFIYGRVPMRMLMPTAAVSIGMFALFALVFPHAQHRLTGFIAHPTYQVQQSLIAIGSGGFIGKGPGAGLQKFLFLPRIHNDFIFAHIAEEFGFIGSVILFVLFWQVYLRGLAIAGAMDDEFSRLLVLGLNVSIFTIFLIHVGVSVGLLPPTGVPLPFISFGGWSLAANLLAIGVILQASKKRIR</sequence>
<evidence type="ECO:0000256" key="4">
    <source>
        <dbReference type="ARBA" id="ARBA00022692"/>
    </source>
</evidence>
<keyword evidence="6" id="KW-0573">Peptidoglycan synthesis</keyword>
<protein>
    <recommendedName>
        <fullName evidence="12">Probable peptidoglycan glycosyltransferase FtsW</fullName>
        <ecNumber evidence="14">2.4.99.28</ecNumber>
    </recommendedName>
    <alternativeName>
        <fullName evidence="13">Cell division protein FtsW</fullName>
    </alternativeName>
    <alternativeName>
        <fullName evidence="10">Cell wall polymerase</fullName>
    </alternativeName>
    <alternativeName>
        <fullName evidence="9">Peptidoglycan polymerase</fullName>
    </alternativeName>
</protein>
<feature type="transmembrane region" description="Helical" evidence="16">
    <location>
        <begin position="142"/>
        <end position="175"/>
    </location>
</feature>
<keyword evidence="2" id="KW-0328">Glycosyltransferase</keyword>
<feature type="transmembrane region" description="Helical" evidence="16">
    <location>
        <begin position="326"/>
        <end position="347"/>
    </location>
</feature>
<evidence type="ECO:0000256" key="1">
    <source>
        <dbReference type="ARBA" id="ARBA00004141"/>
    </source>
</evidence>
<evidence type="ECO:0000256" key="9">
    <source>
        <dbReference type="ARBA" id="ARBA00032370"/>
    </source>
</evidence>
<evidence type="ECO:0000256" key="2">
    <source>
        <dbReference type="ARBA" id="ARBA00022676"/>
    </source>
</evidence>
<evidence type="ECO:0000256" key="12">
    <source>
        <dbReference type="ARBA" id="ARBA00041185"/>
    </source>
</evidence>
<evidence type="ECO:0000256" key="11">
    <source>
        <dbReference type="ARBA" id="ARBA00038053"/>
    </source>
</evidence>
<evidence type="ECO:0000256" key="6">
    <source>
        <dbReference type="ARBA" id="ARBA00022984"/>
    </source>
</evidence>
<keyword evidence="7 16" id="KW-1133">Transmembrane helix</keyword>
<dbReference type="EC" id="2.4.99.28" evidence="14"/>
<dbReference type="AlphaFoldDB" id="A0A0S8GN51"/>
<dbReference type="Pfam" id="PF01098">
    <property type="entry name" value="FTSW_RODA_SPOVE"/>
    <property type="match status" value="1"/>
</dbReference>
<reference evidence="17 18" key="1">
    <citation type="journal article" date="2015" name="Microbiome">
        <title>Genomic resolution of linkages in carbon, nitrogen, and sulfur cycling among widespread estuary sediment bacteria.</title>
        <authorList>
            <person name="Baker B.J."/>
            <person name="Lazar C.S."/>
            <person name="Teske A.P."/>
            <person name="Dick G.J."/>
        </authorList>
    </citation>
    <scope>NUCLEOTIDE SEQUENCE [LARGE SCALE GENOMIC DNA]</scope>
    <source>
        <strain evidence="17">SM23_60</strain>
    </source>
</reference>
<name>A0A0S8GN51_UNCW3</name>
<feature type="transmembrane region" description="Helical" evidence="16">
    <location>
        <begin position="101"/>
        <end position="122"/>
    </location>
</feature>
<proteinExistence type="inferred from homology"/>
<keyword evidence="3" id="KW-0808">Transferase</keyword>
<feature type="transmembrane region" description="Helical" evidence="16">
    <location>
        <begin position="47"/>
        <end position="66"/>
    </location>
</feature>
<evidence type="ECO:0000256" key="16">
    <source>
        <dbReference type="SAM" id="Phobius"/>
    </source>
</evidence>
<evidence type="ECO:0000256" key="13">
    <source>
        <dbReference type="ARBA" id="ARBA00041418"/>
    </source>
</evidence>
<keyword evidence="5" id="KW-0133">Cell shape</keyword>
<dbReference type="GO" id="GO:0008955">
    <property type="term" value="F:peptidoglycan glycosyltransferase activity"/>
    <property type="evidence" value="ECO:0007669"/>
    <property type="project" value="UniProtKB-EC"/>
</dbReference>
<dbReference type="GO" id="GO:0009252">
    <property type="term" value="P:peptidoglycan biosynthetic process"/>
    <property type="evidence" value="ECO:0007669"/>
    <property type="project" value="UniProtKB-KW"/>
</dbReference>
<dbReference type="GO" id="GO:0032153">
    <property type="term" value="C:cell division site"/>
    <property type="evidence" value="ECO:0007669"/>
    <property type="project" value="TreeGrafter"/>
</dbReference>
<comment type="caution">
    <text evidence="17">The sequence shown here is derived from an EMBL/GenBank/DDBJ whole genome shotgun (WGS) entry which is preliminary data.</text>
</comment>
<dbReference type="InterPro" id="IPR001182">
    <property type="entry name" value="FtsW/RodA"/>
</dbReference>
<evidence type="ECO:0000256" key="5">
    <source>
        <dbReference type="ARBA" id="ARBA00022960"/>
    </source>
</evidence>
<dbReference type="GO" id="GO:0051301">
    <property type="term" value="P:cell division"/>
    <property type="evidence" value="ECO:0007669"/>
    <property type="project" value="InterPro"/>
</dbReference>
<evidence type="ECO:0000256" key="7">
    <source>
        <dbReference type="ARBA" id="ARBA00022989"/>
    </source>
</evidence>